<reference evidence="2 3" key="1">
    <citation type="submission" date="2008-12" db="EMBL/GenBank/DDBJ databases">
        <authorList>
            <person name="Fulton L."/>
            <person name="Clifton S."/>
            <person name="Fulton B."/>
            <person name="Xu J."/>
            <person name="Minx P."/>
            <person name="Pepin K.H."/>
            <person name="Johnson M."/>
            <person name="Bhonagiri V."/>
            <person name="Nash W.E."/>
            <person name="Mardis E.R."/>
            <person name="Wilson R.K."/>
        </authorList>
    </citation>
    <scope>NUCLEOTIDE SEQUENCE [LARGE SCALE GENOMIC DNA]</scope>
    <source>
        <strain evidence="2 3">DSM 18228</strain>
    </source>
</reference>
<gene>
    <name evidence="2" type="ORF">BACCOPRO_02710</name>
</gene>
<sequence>MKLKYVFMACMLLMALGLQAQDYSKRKLGTHNSMTYMKPRTTQMLAMWPFAKCQSMTYTEQYDFGVRFFDLRIRFIDGKPYFAHGEVEFTEVDAYMVLDYLNQKGDCAVNLVLENTSKIGETQHEAFKALCKEAVEKYKNIHFIGGWTKYPGDHPVIYNFNTPGVNREERYKVFTLLNEAVADLQQTKKVDIDKAKAGVKEFLDRPEGFAKQDNPKYWSDWLNDSSKENVVLMLDFPEIGAPDAWVKAHTVKKSNSLFNALSKFKK</sequence>
<dbReference type="STRING" id="547042.BACCOPRO_02710"/>
<evidence type="ECO:0000256" key="1">
    <source>
        <dbReference type="SAM" id="SignalP"/>
    </source>
</evidence>
<keyword evidence="1" id="KW-0732">Signal</keyword>
<dbReference type="PANTHER" id="PTHR13593:SF113">
    <property type="entry name" value="SI:DKEY-266F7.9"/>
    <property type="match status" value="1"/>
</dbReference>
<dbReference type="InterPro" id="IPR051057">
    <property type="entry name" value="PI-PLC_domain"/>
</dbReference>
<dbReference type="AlphaFoldDB" id="S0F9V3"/>
<dbReference type="GeneID" id="78405889"/>
<dbReference type="GO" id="GO:0008081">
    <property type="term" value="F:phosphoric diester hydrolase activity"/>
    <property type="evidence" value="ECO:0007669"/>
    <property type="project" value="InterPro"/>
</dbReference>
<dbReference type="GO" id="GO:0006629">
    <property type="term" value="P:lipid metabolic process"/>
    <property type="evidence" value="ECO:0007669"/>
    <property type="project" value="InterPro"/>
</dbReference>
<dbReference type="InterPro" id="IPR017946">
    <property type="entry name" value="PLC-like_Pdiesterase_TIM-brl"/>
</dbReference>
<comment type="caution">
    <text evidence="2">The sequence shown here is derived from an EMBL/GenBank/DDBJ whole genome shotgun (WGS) entry which is preliminary data.</text>
</comment>
<evidence type="ECO:0000313" key="2">
    <source>
        <dbReference type="EMBL" id="EEF77193.1"/>
    </source>
</evidence>
<dbReference type="EMBL" id="ACBW01000174">
    <property type="protein sequence ID" value="EEF77193.1"/>
    <property type="molecule type" value="Genomic_DNA"/>
</dbReference>
<keyword evidence="3" id="KW-1185">Reference proteome</keyword>
<organism evidence="2 3">
    <name type="scientific">Phocaeicola coprophilus DSM 18228 = JCM 13818</name>
    <dbReference type="NCBI Taxonomy" id="547042"/>
    <lineage>
        <taxon>Bacteria</taxon>
        <taxon>Pseudomonadati</taxon>
        <taxon>Bacteroidota</taxon>
        <taxon>Bacteroidia</taxon>
        <taxon>Bacteroidales</taxon>
        <taxon>Bacteroidaceae</taxon>
        <taxon>Phocaeicola</taxon>
    </lineage>
</organism>
<dbReference type="PANTHER" id="PTHR13593">
    <property type="match status" value="1"/>
</dbReference>
<dbReference type="SUPFAM" id="SSF51695">
    <property type="entry name" value="PLC-like phosphodiesterases"/>
    <property type="match status" value="1"/>
</dbReference>
<dbReference type="RefSeq" id="WP_008143965.1">
    <property type="nucleotide sequence ID" value="NZ_EQ973645.1"/>
</dbReference>
<evidence type="ECO:0008006" key="4">
    <source>
        <dbReference type="Google" id="ProtNLM"/>
    </source>
</evidence>
<evidence type="ECO:0000313" key="3">
    <source>
        <dbReference type="Proteomes" id="UP000014073"/>
    </source>
</evidence>
<protein>
    <recommendedName>
        <fullName evidence="4">Phosphatidylinositol diacylglycerol-lyase</fullName>
    </recommendedName>
</protein>
<feature type="chain" id="PRO_5004496896" description="Phosphatidylinositol diacylglycerol-lyase" evidence="1">
    <location>
        <begin position="21"/>
        <end position="266"/>
    </location>
</feature>
<dbReference type="eggNOG" id="ENOG5030NUN">
    <property type="taxonomic scope" value="Bacteria"/>
</dbReference>
<feature type="signal peptide" evidence="1">
    <location>
        <begin position="1"/>
        <end position="20"/>
    </location>
</feature>
<dbReference type="Proteomes" id="UP000014073">
    <property type="component" value="Unassembled WGS sequence"/>
</dbReference>
<dbReference type="HOGENOM" id="CLU_1044482_0_0_10"/>
<accession>S0F9V3</accession>
<proteinExistence type="predicted"/>
<dbReference type="PROSITE" id="PS50007">
    <property type="entry name" value="PIPLC_X_DOMAIN"/>
    <property type="match status" value="1"/>
</dbReference>
<name>S0F9V3_9BACT</name>
<dbReference type="Gene3D" id="3.20.20.190">
    <property type="entry name" value="Phosphatidylinositol (PI) phosphodiesterase"/>
    <property type="match status" value="1"/>
</dbReference>